<proteinExistence type="predicted"/>
<organism evidence="2">
    <name type="scientific">Nothobranchius pienaari</name>
    <dbReference type="NCBI Taxonomy" id="704102"/>
    <lineage>
        <taxon>Eukaryota</taxon>
        <taxon>Metazoa</taxon>
        <taxon>Chordata</taxon>
        <taxon>Craniata</taxon>
        <taxon>Vertebrata</taxon>
        <taxon>Euteleostomi</taxon>
        <taxon>Actinopterygii</taxon>
        <taxon>Neopterygii</taxon>
        <taxon>Teleostei</taxon>
        <taxon>Neoteleostei</taxon>
        <taxon>Acanthomorphata</taxon>
        <taxon>Ovalentaria</taxon>
        <taxon>Atherinomorphae</taxon>
        <taxon>Cyprinodontiformes</taxon>
        <taxon>Nothobranchiidae</taxon>
        <taxon>Nothobranchius</taxon>
    </lineage>
</organism>
<sequence length="59" mass="6941">MGASFDFSAMDMTKIRWWCVVLLRNFPVKSREELQRERKRRRVEGIAAERADSGTVQPQ</sequence>
<feature type="region of interest" description="Disordered" evidence="1">
    <location>
        <begin position="33"/>
        <end position="59"/>
    </location>
</feature>
<evidence type="ECO:0000256" key="1">
    <source>
        <dbReference type="SAM" id="MobiDB-lite"/>
    </source>
</evidence>
<feature type="non-terminal residue" evidence="2">
    <location>
        <position position="59"/>
    </location>
</feature>
<reference evidence="2" key="2">
    <citation type="submission" date="2016-06" db="EMBL/GenBank/DDBJ databases">
        <title>The genome of a short-lived fish provides insights into sex chromosome evolution and the genetic control of aging.</title>
        <authorList>
            <person name="Reichwald K."/>
            <person name="Felder M."/>
            <person name="Petzold A."/>
            <person name="Koch P."/>
            <person name="Groth M."/>
            <person name="Platzer M."/>
        </authorList>
    </citation>
    <scope>NUCLEOTIDE SEQUENCE</scope>
    <source>
        <tissue evidence="2">Brain</tissue>
    </source>
</reference>
<protein>
    <submittedName>
        <fullName evidence="2">Zisupton</fullName>
    </submittedName>
</protein>
<reference evidence="2" key="1">
    <citation type="submission" date="2016-05" db="EMBL/GenBank/DDBJ databases">
        <authorList>
            <person name="Lavstsen T."/>
            <person name="Jespersen J.S."/>
        </authorList>
    </citation>
    <scope>NUCLEOTIDE SEQUENCE</scope>
    <source>
        <tissue evidence="2">Brain</tissue>
    </source>
</reference>
<gene>
    <name evidence="2" type="primary">Nfu_g_1_020432</name>
</gene>
<accession>A0A1A8LJE0</accession>
<dbReference type="AlphaFoldDB" id="A0A1A8LJE0"/>
<feature type="compositionally biased region" description="Basic and acidic residues" evidence="1">
    <location>
        <begin position="43"/>
        <end position="52"/>
    </location>
</feature>
<dbReference type="EMBL" id="HAEF01007064">
    <property type="protein sequence ID" value="SBR44446.1"/>
    <property type="molecule type" value="Transcribed_RNA"/>
</dbReference>
<evidence type="ECO:0000313" key="2">
    <source>
        <dbReference type="EMBL" id="SBR44446.1"/>
    </source>
</evidence>
<name>A0A1A8LJE0_9TELE</name>